<dbReference type="GO" id="GO:0003899">
    <property type="term" value="F:DNA-directed RNA polymerase activity"/>
    <property type="evidence" value="ECO:0007669"/>
    <property type="project" value="UniProtKB-UniRule"/>
</dbReference>
<dbReference type="KEGG" id="arue:QQX03_08205"/>
<sequence length="628" mass="69453">MSITPQWKDELRARVTLSSVIMRTTKLQRAGREWKACCPFHNEKTPSFTVNDQKGFYHCFGCGAHGDVISWMTDQRGLPFIDAIKELAAQAGMEVPAPDPVAAKRAEKRAGLVDVTEAAQKWFAANLYGPDGESAREYLRSRGFSRRIVEEFGFGYAPDSKIALKSALSDFDDAMLVESGMQISVEDKTPYDRFRDRLMLPIQDQRGRVIAFGGRILESRDGMAKYLNSPDTPLFDKGRTLYNLHRAGPASRQTNRLVVVEGYMDVIALANAGITDAVAPLGTALTENQLTLLWRLVDAPILCFDGDNAGRRAAMRAIGRALPMLQPGKTLSIVRLPAGLDPDDLIKKQGAGALEKLLASPASLLDNLWIFERDAQELSTPEDKAGLKARLLEHVDTIQHADIRALYKRELLERFSDFAFPPRPKRDWKPGSRSTWQPSPRLSSDAASKLQRALSGGARDEFTRAVIHGLLQHPSEIVRHTEALGKLAQNDAKMTETVESLLELSETLDSHGQVAISGAEGLPAPPDNKRYAFLRESTDPVDAREELAEAVALLVERPALLSALEAAKARFDEDPEGAFAEQTRLRERLATLNLRLKEFGRRKAGKPAGTEISREGAEFEQLSDMNTD</sequence>
<keyword evidence="5 12" id="KW-0235">DNA replication</keyword>
<keyword evidence="16" id="KW-1185">Reference proteome</keyword>
<dbReference type="InterPro" id="IPR036977">
    <property type="entry name" value="DNA_primase_Znf_CHC2"/>
</dbReference>
<evidence type="ECO:0000256" key="5">
    <source>
        <dbReference type="ARBA" id="ARBA00022705"/>
    </source>
</evidence>
<evidence type="ECO:0000256" key="12">
    <source>
        <dbReference type="HAMAP-Rule" id="MF_00974"/>
    </source>
</evidence>
<dbReference type="PANTHER" id="PTHR30313:SF2">
    <property type="entry name" value="DNA PRIMASE"/>
    <property type="match status" value="1"/>
</dbReference>
<dbReference type="Pfam" id="PF08275">
    <property type="entry name" value="DNAG_N"/>
    <property type="match status" value="1"/>
</dbReference>
<feature type="zinc finger region" description="CHC2-type" evidence="12">
    <location>
        <begin position="38"/>
        <end position="62"/>
    </location>
</feature>
<dbReference type="GO" id="GO:0005737">
    <property type="term" value="C:cytoplasm"/>
    <property type="evidence" value="ECO:0007669"/>
    <property type="project" value="TreeGrafter"/>
</dbReference>
<dbReference type="HAMAP" id="MF_00974">
    <property type="entry name" value="DNA_primase_DnaG"/>
    <property type="match status" value="1"/>
</dbReference>
<dbReference type="InterPro" id="IPR006171">
    <property type="entry name" value="TOPRIM_dom"/>
</dbReference>
<dbReference type="InterPro" id="IPR050219">
    <property type="entry name" value="DnaG_primase"/>
</dbReference>
<evidence type="ECO:0000256" key="3">
    <source>
        <dbReference type="ARBA" id="ARBA00022679"/>
    </source>
</evidence>
<evidence type="ECO:0000256" key="13">
    <source>
        <dbReference type="SAM" id="MobiDB-lite"/>
    </source>
</evidence>
<dbReference type="RefSeq" id="WP_285975269.1">
    <property type="nucleotide sequence ID" value="NZ_CP127221.1"/>
</dbReference>
<dbReference type="SUPFAM" id="SSF57783">
    <property type="entry name" value="Zinc beta-ribbon"/>
    <property type="match status" value="1"/>
</dbReference>
<dbReference type="FunFam" id="3.40.1360.10:FF:000002">
    <property type="entry name" value="DNA primase"/>
    <property type="match status" value="1"/>
</dbReference>
<feature type="domain" description="Toprim" evidence="14">
    <location>
        <begin position="255"/>
        <end position="337"/>
    </location>
</feature>
<dbReference type="AlphaFoldDB" id="A0A9Y2B6F3"/>
<keyword evidence="9" id="KW-0460">Magnesium</keyword>
<dbReference type="InterPro" id="IPR030846">
    <property type="entry name" value="DnaG_bac"/>
</dbReference>
<comment type="subunit">
    <text evidence="12">Monomer. Interacts with DnaB.</text>
</comment>
<keyword evidence="6 12" id="KW-0479">Metal-binding</keyword>
<evidence type="ECO:0000256" key="8">
    <source>
        <dbReference type="ARBA" id="ARBA00022833"/>
    </source>
</evidence>
<evidence type="ECO:0000256" key="4">
    <source>
        <dbReference type="ARBA" id="ARBA00022695"/>
    </source>
</evidence>
<evidence type="ECO:0000256" key="7">
    <source>
        <dbReference type="ARBA" id="ARBA00022771"/>
    </source>
</evidence>
<gene>
    <name evidence="12 15" type="primary">dnaG</name>
    <name evidence="15" type="ORF">QQX03_08205</name>
</gene>
<evidence type="ECO:0000256" key="1">
    <source>
        <dbReference type="ARBA" id="ARBA00022478"/>
    </source>
</evidence>
<dbReference type="SMART" id="SM00400">
    <property type="entry name" value="ZnF_CHCC"/>
    <property type="match status" value="1"/>
</dbReference>
<dbReference type="PANTHER" id="PTHR30313">
    <property type="entry name" value="DNA PRIMASE"/>
    <property type="match status" value="1"/>
</dbReference>
<comment type="similarity">
    <text evidence="12">Belongs to the DnaG primase family.</text>
</comment>
<dbReference type="InterPro" id="IPR002694">
    <property type="entry name" value="Znf_CHC2"/>
</dbReference>
<dbReference type="InterPro" id="IPR006295">
    <property type="entry name" value="DNA_primase_DnaG"/>
</dbReference>
<organism evidence="15 16">
    <name type="scientific">Altererythrobacter rubellus</name>
    <dbReference type="NCBI Taxonomy" id="2173831"/>
    <lineage>
        <taxon>Bacteria</taxon>
        <taxon>Pseudomonadati</taxon>
        <taxon>Pseudomonadota</taxon>
        <taxon>Alphaproteobacteria</taxon>
        <taxon>Sphingomonadales</taxon>
        <taxon>Erythrobacteraceae</taxon>
        <taxon>Altererythrobacter</taxon>
    </lineage>
</organism>
<comment type="function">
    <text evidence="12">RNA polymerase that catalyzes the synthesis of short RNA molecules used as primers for DNA polymerase during DNA replication.</text>
</comment>
<dbReference type="Gene3D" id="3.40.1360.10">
    <property type="match status" value="1"/>
</dbReference>
<feature type="region of interest" description="Disordered" evidence="13">
    <location>
        <begin position="423"/>
        <end position="446"/>
    </location>
</feature>
<comment type="domain">
    <text evidence="12">Contains an N-terminal zinc-binding domain, a central core domain that contains the primase activity, and a C-terminal DnaB-binding domain.</text>
</comment>
<dbReference type="Gene3D" id="3.90.980.10">
    <property type="entry name" value="DNA primase, catalytic core, N-terminal domain"/>
    <property type="match status" value="1"/>
</dbReference>
<keyword evidence="4 12" id="KW-0548">Nucleotidyltransferase</keyword>
<dbReference type="NCBIfam" id="TIGR01391">
    <property type="entry name" value="dnaG"/>
    <property type="match status" value="1"/>
</dbReference>
<evidence type="ECO:0000256" key="6">
    <source>
        <dbReference type="ARBA" id="ARBA00022723"/>
    </source>
</evidence>
<dbReference type="InterPro" id="IPR037068">
    <property type="entry name" value="DNA_primase_core_N_sf"/>
</dbReference>
<keyword evidence="1 12" id="KW-0240">DNA-directed RNA polymerase</keyword>
<evidence type="ECO:0000313" key="16">
    <source>
        <dbReference type="Proteomes" id="UP001231445"/>
    </source>
</evidence>
<evidence type="ECO:0000256" key="11">
    <source>
        <dbReference type="ARBA" id="ARBA00023163"/>
    </source>
</evidence>
<keyword evidence="3 12" id="KW-0808">Transferase</keyword>
<dbReference type="Pfam" id="PF01807">
    <property type="entry name" value="Zn_ribbon_DnaG"/>
    <property type="match status" value="1"/>
</dbReference>
<dbReference type="Gene3D" id="3.90.580.10">
    <property type="entry name" value="Zinc finger, CHC2-type domain"/>
    <property type="match status" value="1"/>
</dbReference>
<evidence type="ECO:0000256" key="2">
    <source>
        <dbReference type="ARBA" id="ARBA00022515"/>
    </source>
</evidence>
<dbReference type="SUPFAM" id="SSF56731">
    <property type="entry name" value="DNA primase core"/>
    <property type="match status" value="1"/>
</dbReference>
<comment type="catalytic activity">
    <reaction evidence="12">
        <text>ssDNA + n NTP = ssDNA/pppN(pN)n-1 hybrid + (n-1) diphosphate.</text>
        <dbReference type="EC" id="2.7.7.101"/>
    </reaction>
</comment>
<proteinExistence type="inferred from homology"/>
<dbReference type="Pfam" id="PF13662">
    <property type="entry name" value="Toprim_4"/>
    <property type="match status" value="1"/>
</dbReference>
<comment type="cofactor">
    <cofactor evidence="12">
        <name>Zn(2+)</name>
        <dbReference type="ChEBI" id="CHEBI:29105"/>
    </cofactor>
    <text evidence="12">Binds 1 zinc ion per monomer.</text>
</comment>
<dbReference type="Proteomes" id="UP001231445">
    <property type="component" value="Chromosome"/>
</dbReference>
<dbReference type="EC" id="2.7.7.101" evidence="12"/>
<dbReference type="GO" id="GO:0008270">
    <property type="term" value="F:zinc ion binding"/>
    <property type="evidence" value="ECO:0007669"/>
    <property type="project" value="UniProtKB-UniRule"/>
</dbReference>
<dbReference type="GO" id="GO:0000428">
    <property type="term" value="C:DNA-directed RNA polymerase complex"/>
    <property type="evidence" value="ECO:0007669"/>
    <property type="project" value="UniProtKB-KW"/>
</dbReference>
<evidence type="ECO:0000256" key="9">
    <source>
        <dbReference type="ARBA" id="ARBA00022842"/>
    </source>
</evidence>
<dbReference type="InterPro" id="IPR034151">
    <property type="entry name" value="TOPRIM_DnaG_bac"/>
</dbReference>
<name>A0A9Y2B6F3_9SPHN</name>
<protein>
    <recommendedName>
        <fullName evidence="12">DNA primase</fullName>
        <ecNumber evidence="12">2.7.7.101</ecNumber>
    </recommendedName>
</protein>
<evidence type="ECO:0000313" key="15">
    <source>
        <dbReference type="EMBL" id="WIW94953.1"/>
    </source>
</evidence>
<keyword evidence="10 12" id="KW-0238">DNA-binding</keyword>
<accession>A0A9Y2B6F3</accession>
<feature type="compositionally biased region" description="Polar residues" evidence="13">
    <location>
        <begin position="432"/>
        <end position="446"/>
    </location>
</feature>
<keyword evidence="11 12" id="KW-0804">Transcription</keyword>
<keyword evidence="8 12" id="KW-0862">Zinc</keyword>
<keyword evidence="2 12" id="KW-0639">Primosome</keyword>
<dbReference type="PROSITE" id="PS50880">
    <property type="entry name" value="TOPRIM"/>
    <property type="match status" value="1"/>
</dbReference>
<dbReference type="FunFam" id="3.90.580.10:FF:000001">
    <property type="entry name" value="DNA primase"/>
    <property type="match status" value="1"/>
</dbReference>
<reference evidence="15 16" key="1">
    <citation type="submission" date="2023-06" db="EMBL/GenBank/DDBJ databases">
        <title>Altererythrobacter rubellus NBRC 112769 genome.</title>
        <authorList>
            <person name="Zhang K."/>
        </authorList>
    </citation>
    <scope>NUCLEOTIDE SEQUENCE [LARGE SCALE GENOMIC DNA]</scope>
    <source>
        <strain evidence="15 16">NBRC 112769</strain>
    </source>
</reference>
<dbReference type="InterPro" id="IPR013264">
    <property type="entry name" value="DNAG_N"/>
</dbReference>
<evidence type="ECO:0000259" key="14">
    <source>
        <dbReference type="PROSITE" id="PS50880"/>
    </source>
</evidence>
<dbReference type="SMART" id="SM00493">
    <property type="entry name" value="TOPRIM"/>
    <property type="match status" value="1"/>
</dbReference>
<dbReference type="GO" id="GO:1990077">
    <property type="term" value="C:primosome complex"/>
    <property type="evidence" value="ECO:0007669"/>
    <property type="project" value="UniProtKB-KW"/>
</dbReference>
<dbReference type="EMBL" id="CP127221">
    <property type="protein sequence ID" value="WIW94953.1"/>
    <property type="molecule type" value="Genomic_DNA"/>
</dbReference>
<keyword evidence="7 12" id="KW-0863">Zinc-finger</keyword>
<dbReference type="GO" id="GO:0003677">
    <property type="term" value="F:DNA binding"/>
    <property type="evidence" value="ECO:0007669"/>
    <property type="project" value="UniProtKB-KW"/>
</dbReference>
<feature type="region of interest" description="Disordered" evidence="13">
    <location>
        <begin position="602"/>
        <end position="628"/>
    </location>
</feature>
<dbReference type="CDD" id="cd03364">
    <property type="entry name" value="TOPRIM_DnaG_primases"/>
    <property type="match status" value="1"/>
</dbReference>
<evidence type="ECO:0000256" key="10">
    <source>
        <dbReference type="ARBA" id="ARBA00023125"/>
    </source>
</evidence>
<dbReference type="GO" id="GO:0006269">
    <property type="term" value="P:DNA replication, synthesis of primer"/>
    <property type="evidence" value="ECO:0007669"/>
    <property type="project" value="UniProtKB-UniRule"/>
</dbReference>